<dbReference type="PRINTS" id="PR00742">
    <property type="entry name" value="GLHYDRLASE35"/>
</dbReference>
<dbReference type="InterPro" id="IPR008979">
    <property type="entry name" value="Galactose-bd-like_sf"/>
</dbReference>
<reference evidence="11 12" key="2">
    <citation type="submission" date="2017-02" db="EMBL/GenBank/DDBJ databases">
        <title>A genome survey and senescence transcriptome analysis in Lentinula edodes.</title>
        <authorList>
            <person name="Sakamoto Y."/>
            <person name="Nakade K."/>
            <person name="Sato S."/>
            <person name="Yoshida Y."/>
            <person name="Miyazaki K."/>
            <person name="Natsume S."/>
            <person name="Konno N."/>
        </authorList>
    </citation>
    <scope>NUCLEOTIDE SEQUENCE [LARGE SCALE GENOMIC DNA]</scope>
    <source>
        <strain evidence="11 12">NBRC 111202</strain>
    </source>
</reference>
<evidence type="ECO:0000256" key="1">
    <source>
        <dbReference type="ARBA" id="ARBA00001412"/>
    </source>
</evidence>
<evidence type="ECO:0000256" key="7">
    <source>
        <dbReference type="ARBA" id="ARBA00023180"/>
    </source>
</evidence>
<evidence type="ECO:0000256" key="8">
    <source>
        <dbReference type="ARBA" id="ARBA00023295"/>
    </source>
</evidence>
<dbReference type="Gene3D" id="3.20.20.80">
    <property type="entry name" value="Glycosidases"/>
    <property type="match status" value="1"/>
</dbReference>
<keyword evidence="7" id="KW-0325">Glycoprotein</keyword>
<dbReference type="Gene3D" id="2.60.390.10">
    <property type="entry name" value="Beta-galactosidase, domain 3"/>
    <property type="match status" value="1"/>
</dbReference>
<evidence type="ECO:0000256" key="4">
    <source>
        <dbReference type="ARBA" id="ARBA00022729"/>
    </source>
</evidence>
<dbReference type="InterPro" id="IPR017853">
    <property type="entry name" value="GH"/>
</dbReference>
<evidence type="ECO:0000256" key="6">
    <source>
        <dbReference type="ARBA" id="ARBA00022857"/>
    </source>
</evidence>
<evidence type="ECO:0000256" key="2">
    <source>
        <dbReference type="ARBA" id="ARBA00009809"/>
    </source>
</evidence>
<dbReference type="InterPro" id="IPR036291">
    <property type="entry name" value="NAD(P)-bd_dom_sf"/>
</dbReference>
<dbReference type="InterPro" id="IPR025972">
    <property type="entry name" value="BetaGal_dom3"/>
</dbReference>
<dbReference type="PANTHER" id="PTHR23421">
    <property type="entry name" value="BETA-GALACTOSIDASE RELATED"/>
    <property type="match status" value="1"/>
</dbReference>
<dbReference type="Pfam" id="PF13364">
    <property type="entry name" value="BetaGal_ABD2"/>
    <property type="match status" value="2"/>
</dbReference>
<gene>
    <name evidence="11" type="ORF">LENED_009192</name>
</gene>
<dbReference type="InterPro" id="IPR018954">
    <property type="entry name" value="Betagal_dom2"/>
</dbReference>
<dbReference type="InterPro" id="IPR036833">
    <property type="entry name" value="BetaGal_dom3_sf"/>
</dbReference>
<evidence type="ECO:0000256" key="9">
    <source>
        <dbReference type="RuleBase" id="RU003679"/>
    </source>
</evidence>
<dbReference type="InterPro" id="IPR002347">
    <property type="entry name" value="SDR_fam"/>
</dbReference>
<evidence type="ECO:0000256" key="5">
    <source>
        <dbReference type="ARBA" id="ARBA00022801"/>
    </source>
</evidence>
<evidence type="ECO:0000259" key="10">
    <source>
        <dbReference type="SMART" id="SM01029"/>
    </source>
</evidence>
<comment type="similarity">
    <text evidence="2 9">Belongs to the glycosyl hydrolase 35 family.</text>
</comment>
<dbReference type="Gene3D" id="2.102.20.10">
    <property type="entry name" value="Beta-galactosidase, domain 2"/>
    <property type="match status" value="1"/>
</dbReference>
<name>A0A1Q3EJ71_LENED</name>
<keyword evidence="12" id="KW-1185">Reference proteome</keyword>
<dbReference type="STRING" id="5353.A0A1Q3EJ71"/>
<dbReference type="InterPro" id="IPR025300">
    <property type="entry name" value="BetaGal_jelly_roll_dom"/>
</dbReference>
<dbReference type="FunFam" id="3.40.50.720:FF:000084">
    <property type="entry name" value="Short-chain dehydrogenase reductase"/>
    <property type="match status" value="1"/>
</dbReference>
<dbReference type="SUPFAM" id="SSF51735">
    <property type="entry name" value="NAD(P)-binding Rossmann-fold domains"/>
    <property type="match status" value="1"/>
</dbReference>
<feature type="domain" description="Beta-galactosidase" evidence="10">
    <location>
        <begin position="627"/>
        <end position="820"/>
    </location>
</feature>
<dbReference type="AlphaFoldDB" id="A0A1Q3EJ71"/>
<accession>A0A1Q3EJ71</accession>
<dbReference type="Proteomes" id="UP000188533">
    <property type="component" value="Unassembled WGS sequence"/>
</dbReference>
<sequence>MPKSNKAVALKVRWLTRFHHLIWERYKCLSLSLSFHTCIDGARYCACDWSCSRNRKSDQLERLAQDIKKVNGKASHFVVADVSKETEVEEMVNAVSKTLGELRVMVANAGIITRSKTTIDYSADEWDKIFAVNTRGVFLSYKYAARQMIAQGNGGRILGASSLAGRKAGLEASAYCASKFAVRGLTQSAALELGKFGITVNAYAPGFTKTALNEPFWDDPDSLLRKYGLVMPSYFKLGEPEYIASLVSYLASEEAHYVTGQTISPNGGSASFCCQYRSKTNCRELHIYSFDSYSLLLKDQRVFLHGGEFHTFRLPVPGLWIDILEKVKAAGLNSISVYTHMGLLNPSRGVIDFNDWRDLQPLFDAAREVGVWITLRPGPYINAETTAGGIAHWITSEVAGTLRTNASDYREAWTPYIQAIASKIRGNEITDGGPVILLQIDNEYNLDTGETYMAQLEATYREAGIVIPFTYNDAGNQDHFINGTGAVDLHGNDYYPQRYDCADPDEWHTVVDYYDYHMQVDSSQPFYVPEMQGGSLNGWGPGSAQYSGCTLLTGPEFENVFYRQLWASNVKLVSYYMFYGGTSWGALPYGGVYTSYDYGGTISESRALTPKHPEIKLQGIFLRSSPEFYKTNRIGNSSIGLPGGSGVSDPSAVAVTFLQNPDSGAGFWIVRQNDSTSTAITSFTLDVTTVHGDVLHLPLVTSAITLSGRESKVVLTDYAYGAKSRMLYSTAQVFFSGSIDSRDVLFLYGDASQSHEFGLALSGFSSSADVFTATNGTSVGLSEAITVISFSAPFSPGLVTVFESDTQLILFADTPTASMFFAPTISSSTSIDPHKSYWSIGTNETVLIGGPYLVRSASIASDSRILNIRGDLNLTYQSNGTKIIIVGPARITSATWNGKQIDLRAASGTSQRHTPSIVLMGTIPAPNGAQVAVKVPTLSGWKFRNSLPEISKTFDDSSWTVANHTTTNIPFPMYYGDGRILYGCDYGFCENIVLWRGHFNATGLEKSVNLSINGGEAFAASVWLNGVFLNTSYGNASASSNILEETDDQFIFPKGVLLPGEDNVITILQDNMGLNETVLTLNDPKSPRGIRGFRLDCGIFSEWRVQGKIGGYSGYPDKVRGILNEGGLFGERKGWHLPGFDTTDWIGRPLSSGLPNASAGAGFFVTTFNLSVPIGLDVFMSFTFEEELGQSYRAYLFVNGWMLGKRVANLGPQFEFPVHQGILDYQGVNTVAVAVWSMESNVAISPQLNLTASSILSGGVTHIEMNNPKWSPEGRE</sequence>
<protein>
    <recommendedName>
        <fullName evidence="3">beta-galactosidase</fullName>
        <ecNumber evidence="3">3.2.1.23</ecNumber>
    </recommendedName>
</protein>
<dbReference type="InterPro" id="IPR037110">
    <property type="entry name" value="Betagal_dom2_sf"/>
</dbReference>
<dbReference type="SMART" id="SM01029">
    <property type="entry name" value="BetaGal_dom2"/>
    <property type="match status" value="1"/>
</dbReference>
<dbReference type="SUPFAM" id="SSF117100">
    <property type="entry name" value="Beta-galactosidase LacA, domain 3"/>
    <property type="match status" value="1"/>
</dbReference>
<keyword evidence="5 11" id="KW-0378">Hydrolase</keyword>
<organism evidence="11 12">
    <name type="scientific">Lentinula edodes</name>
    <name type="common">Shiitake mushroom</name>
    <name type="synonym">Lentinus edodes</name>
    <dbReference type="NCBI Taxonomy" id="5353"/>
    <lineage>
        <taxon>Eukaryota</taxon>
        <taxon>Fungi</taxon>
        <taxon>Dikarya</taxon>
        <taxon>Basidiomycota</taxon>
        <taxon>Agaricomycotina</taxon>
        <taxon>Agaricomycetes</taxon>
        <taxon>Agaricomycetidae</taxon>
        <taxon>Agaricales</taxon>
        <taxon>Marasmiineae</taxon>
        <taxon>Omphalotaceae</taxon>
        <taxon>Lentinula</taxon>
    </lineage>
</organism>
<dbReference type="EMBL" id="BDGU01000407">
    <property type="protein sequence ID" value="GAW07219.1"/>
    <property type="molecule type" value="Genomic_DNA"/>
</dbReference>
<evidence type="ECO:0000313" key="12">
    <source>
        <dbReference type="Proteomes" id="UP000188533"/>
    </source>
</evidence>
<dbReference type="Pfam" id="PF01301">
    <property type="entry name" value="Glyco_hydro_35"/>
    <property type="match status" value="1"/>
</dbReference>
<dbReference type="SUPFAM" id="SSF49785">
    <property type="entry name" value="Galactose-binding domain-like"/>
    <property type="match status" value="2"/>
</dbReference>
<comment type="catalytic activity">
    <reaction evidence="1">
        <text>Hydrolysis of terminal non-reducing beta-D-galactose residues in beta-D-galactosides.</text>
        <dbReference type="EC" id="3.2.1.23"/>
    </reaction>
</comment>
<dbReference type="GO" id="GO:0005975">
    <property type="term" value="P:carbohydrate metabolic process"/>
    <property type="evidence" value="ECO:0007669"/>
    <property type="project" value="InterPro"/>
</dbReference>
<dbReference type="Pfam" id="PF10435">
    <property type="entry name" value="BetaGal_dom2"/>
    <property type="match status" value="1"/>
</dbReference>
<dbReference type="EC" id="3.2.1.23" evidence="3"/>
<dbReference type="SUPFAM" id="SSF51445">
    <property type="entry name" value="(Trans)glycosidases"/>
    <property type="match status" value="1"/>
</dbReference>
<dbReference type="PROSITE" id="PS00061">
    <property type="entry name" value="ADH_SHORT"/>
    <property type="match status" value="1"/>
</dbReference>
<dbReference type="Pfam" id="PF13561">
    <property type="entry name" value="adh_short_C2"/>
    <property type="match status" value="1"/>
</dbReference>
<dbReference type="SUPFAM" id="SSF51011">
    <property type="entry name" value="Glycosyl hydrolase domain"/>
    <property type="match status" value="1"/>
</dbReference>
<dbReference type="GO" id="GO:0004565">
    <property type="term" value="F:beta-galactosidase activity"/>
    <property type="evidence" value="ECO:0007669"/>
    <property type="project" value="UniProtKB-EC"/>
</dbReference>
<dbReference type="Gene3D" id="3.40.50.720">
    <property type="entry name" value="NAD(P)-binding Rossmann-like Domain"/>
    <property type="match status" value="1"/>
</dbReference>
<evidence type="ECO:0000313" key="11">
    <source>
        <dbReference type="EMBL" id="GAW07219.1"/>
    </source>
</evidence>
<dbReference type="InterPro" id="IPR020904">
    <property type="entry name" value="Sc_DH/Rdtase_CS"/>
</dbReference>
<dbReference type="Pfam" id="PF13363">
    <property type="entry name" value="BetaGal_dom3"/>
    <property type="match status" value="1"/>
</dbReference>
<keyword evidence="4" id="KW-0732">Signal</keyword>
<keyword evidence="8" id="KW-0326">Glycosidase</keyword>
<comment type="caution">
    <text evidence="11">The sequence shown here is derived from an EMBL/GenBank/DDBJ whole genome shotgun (WGS) entry which is preliminary data.</text>
</comment>
<keyword evidence="6" id="KW-0521">NADP</keyword>
<dbReference type="InterPro" id="IPR031330">
    <property type="entry name" value="Gly_Hdrlase_35_cat"/>
</dbReference>
<evidence type="ECO:0000256" key="3">
    <source>
        <dbReference type="ARBA" id="ARBA00012756"/>
    </source>
</evidence>
<reference evidence="11 12" key="1">
    <citation type="submission" date="2016-08" db="EMBL/GenBank/DDBJ databases">
        <authorList>
            <consortium name="Lentinula edodes genome sequencing consortium"/>
            <person name="Sakamoto Y."/>
            <person name="Nakade K."/>
            <person name="Sato S."/>
            <person name="Yoshida Y."/>
            <person name="Miyazaki K."/>
            <person name="Natsume S."/>
            <person name="Konno N."/>
        </authorList>
    </citation>
    <scope>NUCLEOTIDE SEQUENCE [LARGE SCALE GENOMIC DNA]</scope>
    <source>
        <strain evidence="11 12">NBRC 111202</strain>
    </source>
</reference>
<dbReference type="InterPro" id="IPR001944">
    <property type="entry name" value="Glycoside_Hdrlase_35"/>
</dbReference>
<proteinExistence type="inferred from homology"/>
<dbReference type="Gene3D" id="2.60.120.260">
    <property type="entry name" value="Galactose-binding domain-like"/>
    <property type="match status" value="2"/>
</dbReference>